<dbReference type="EMBL" id="PUHZ01000010">
    <property type="protein sequence ID" value="PQO46146.1"/>
    <property type="molecule type" value="Genomic_DNA"/>
</dbReference>
<comment type="caution">
    <text evidence="2">The sequence shown here is derived from an EMBL/GenBank/DDBJ whole genome shotgun (WGS) entry which is preliminary data.</text>
</comment>
<dbReference type="Proteomes" id="UP000237819">
    <property type="component" value="Unassembled WGS sequence"/>
</dbReference>
<name>A0A2S8GNX2_9BACT</name>
<sequence>MPVDHRRRLRVSIFLTAIILLCILFAVWNTWQYVPGTYFVDNNGHAYGTGRELYFYDSGELRLVEEYQAGILTNQIYYQRDGEVLMTSPFDVQKGGVGYTFREDGSIRTKVPYRFIPEKKEYFAHGNAEYYAEDGTVEKVVEFQNGVEIKRTAEP</sequence>
<keyword evidence="1" id="KW-1133">Transmembrane helix</keyword>
<keyword evidence="1" id="KW-0472">Membrane</keyword>
<gene>
    <name evidence="2" type="ORF">C5Y93_09150</name>
</gene>
<dbReference type="OrthoDB" id="9863871at2"/>
<protein>
    <recommendedName>
        <fullName evidence="4">Toxin-antitoxin system YwqK family antitoxin</fullName>
    </recommendedName>
</protein>
<accession>A0A2S8GNX2</accession>
<proteinExistence type="predicted"/>
<reference evidence="2 3" key="1">
    <citation type="submission" date="2018-02" db="EMBL/GenBank/DDBJ databases">
        <title>Comparative genomes isolates from brazilian mangrove.</title>
        <authorList>
            <person name="Araujo J.E."/>
            <person name="Taketani R.G."/>
            <person name="Silva M.C.P."/>
            <person name="Loureco M.V."/>
            <person name="Andreote F.D."/>
        </authorList>
    </citation>
    <scope>NUCLEOTIDE SEQUENCE [LARGE SCALE GENOMIC DNA]</scope>
    <source>
        <strain evidence="2 3">Nap-Phe MGV</strain>
    </source>
</reference>
<evidence type="ECO:0000256" key="1">
    <source>
        <dbReference type="SAM" id="Phobius"/>
    </source>
</evidence>
<dbReference type="Gene3D" id="3.90.930.1">
    <property type="match status" value="1"/>
</dbReference>
<keyword evidence="1" id="KW-0812">Transmembrane</keyword>
<evidence type="ECO:0000313" key="2">
    <source>
        <dbReference type="EMBL" id="PQO46146.1"/>
    </source>
</evidence>
<dbReference type="RefSeq" id="WP_105335117.1">
    <property type="nucleotide sequence ID" value="NZ_PUHZ01000010.1"/>
</dbReference>
<dbReference type="AlphaFoldDB" id="A0A2S8GNX2"/>
<evidence type="ECO:0000313" key="3">
    <source>
        <dbReference type="Proteomes" id="UP000237819"/>
    </source>
</evidence>
<organism evidence="2 3">
    <name type="scientific">Blastopirellula marina</name>
    <dbReference type="NCBI Taxonomy" id="124"/>
    <lineage>
        <taxon>Bacteria</taxon>
        <taxon>Pseudomonadati</taxon>
        <taxon>Planctomycetota</taxon>
        <taxon>Planctomycetia</taxon>
        <taxon>Pirellulales</taxon>
        <taxon>Pirellulaceae</taxon>
        <taxon>Blastopirellula</taxon>
    </lineage>
</organism>
<feature type="transmembrane region" description="Helical" evidence="1">
    <location>
        <begin position="12"/>
        <end position="31"/>
    </location>
</feature>
<evidence type="ECO:0008006" key="4">
    <source>
        <dbReference type="Google" id="ProtNLM"/>
    </source>
</evidence>